<feature type="compositionally biased region" description="Pro residues" evidence="1">
    <location>
        <begin position="131"/>
        <end position="149"/>
    </location>
</feature>
<keyword evidence="3" id="KW-1185">Reference proteome</keyword>
<name>A0ABQ8UXC0_9EUKA</name>
<gene>
    <name evidence="2" type="ORF">PAPYR_1181</name>
</gene>
<dbReference type="Proteomes" id="UP001141327">
    <property type="component" value="Unassembled WGS sequence"/>
</dbReference>
<protein>
    <submittedName>
        <fullName evidence="2">Uncharacterized protein</fullName>
    </submittedName>
</protein>
<evidence type="ECO:0000313" key="3">
    <source>
        <dbReference type="Proteomes" id="UP001141327"/>
    </source>
</evidence>
<evidence type="ECO:0000313" key="2">
    <source>
        <dbReference type="EMBL" id="KAJ4462019.1"/>
    </source>
</evidence>
<accession>A0ABQ8UXC0</accession>
<comment type="caution">
    <text evidence="2">The sequence shown here is derived from an EMBL/GenBank/DDBJ whole genome shotgun (WGS) entry which is preliminary data.</text>
</comment>
<reference evidence="2" key="1">
    <citation type="journal article" date="2022" name="bioRxiv">
        <title>Genomics of Preaxostyla Flagellates Illuminates Evolutionary Transitions and the Path Towards Mitochondrial Loss.</title>
        <authorList>
            <person name="Novak L.V.F."/>
            <person name="Treitli S.C."/>
            <person name="Pyrih J."/>
            <person name="Halakuc P."/>
            <person name="Pipaliya S.V."/>
            <person name="Vacek V."/>
            <person name="Brzon O."/>
            <person name="Soukal P."/>
            <person name="Eme L."/>
            <person name="Dacks J.B."/>
            <person name="Karnkowska A."/>
            <person name="Elias M."/>
            <person name="Hampl V."/>
        </authorList>
    </citation>
    <scope>NUCLEOTIDE SEQUENCE</scope>
    <source>
        <strain evidence="2">RCP-MX</strain>
    </source>
</reference>
<feature type="region of interest" description="Disordered" evidence="1">
    <location>
        <begin position="1"/>
        <end position="36"/>
    </location>
</feature>
<feature type="region of interest" description="Disordered" evidence="1">
    <location>
        <begin position="125"/>
        <end position="153"/>
    </location>
</feature>
<dbReference type="EMBL" id="JAPMOS010000004">
    <property type="protein sequence ID" value="KAJ4462019.1"/>
    <property type="molecule type" value="Genomic_DNA"/>
</dbReference>
<proteinExistence type="predicted"/>
<organism evidence="2 3">
    <name type="scientific">Paratrimastix pyriformis</name>
    <dbReference type="NCBI Taxonomy" id="342808"/>
    <lineage>
        <taxon>Eukaryota</taxon>
        <taxon>Metamonada</taxon>
        <taxon>Preaxostyla</taxon>
        <taxon>Paratrimastigidae</taxon>
        <taxon>Paratrimastix</taxon>
    </lineage>
</organism>
<sequence>MDPEPALRVSPPSGRSPGRADASPLDRRAGGPGTLGTIAVIMGDDTPATGPPWTDPQVDMTAAVHVLQAQLADLRDALEELRGFAVAGLLGDPPTADGSALPLSPALLMAQIQGALGILAQRQAAPNSGALPPPPPPPQPPTAPPPPHATPLAPVPEAAVAWHALFQEQRLVTAAFQEHTRASQARQARWDNIVRLKRELGRALSQWPDEGET</sequence>
<evidence type="ECO:0000256" key="1">
    <source>
        <dbReference type="SAM" id="MobiDB-lite"/>
    </source>
</evidence>